<evidence type="ECO:0000313" key="2">
    <source>
        <dbReference type="Proteomes" id="UP000515861"/>
    </source>
</evidence>
<reference evidence="1 2" key="1">
    <citation type="submission" date="2020-08" db="EMBL/GenBank/DDBJ databases">
        <title>Sphingomonas sp. sand1-3 16S ribosomal RNA gene Genome sequencing and assembly.</title>
        <authorList>
            <person name="Kang M."/>
        </authorList>
    </citation>
    <scope>NUCLEOTIDE SEQUENCE [LARGE SCALE GENOMIC DNA]</scope>
    <source>
        <strain evidence="2">sand1-3</strain>
    </source>
</reference>
<dbReference type="KEGG" id="ssau:H8M03_05630"/>
<proteinExistence type="predicted"/>
<organism evidence="1 2">
    <name type="scientific">Sphingomonas sabuli</name>
    <dbReference type="NCBI Taxonomy" id="2764186"/>
    <lineage>
        <taxon>Bacteria</taxon>
        <taxon>Pseudomonadati</taxon>
        <taxon>Pseudomonadota</taxon>
        <taxon>Alphaproteobacteria</taxon>
        <taxon>Sphingomonadales</taxon>
        <taxon>Sphingomonadaceae</taxon>
        <taxon>Sphingomonas</taxon>
    </lineage>
</organism>
<accession>A0A7G9L5A2</accession>
<dbReference type="RefSeq" id="WP_187480755.1">
    <property type="nucleotide sequence ID" value="NZ_CP060697.1"/>
</dbReference>
<name>A0A7G9L5A2_9SPHN</name>
<sequence length="231" mass="26052">MPSNDPFYILGDSHVTAFLMGVRKADGKQLLRGGGWGNGKRFFDQFFEIEDNGRIEIFADRTHYRKWVQQAGRDLNDCQGRVIVSMGTSATSLFNSPMWQIFGPGRTPISQDLFDTILDDMLVHVLDFYRALKERGLIAAAYMAPPPQRTHPAFRRLGEKFVWDLIRQYQAPVLALLKEENIPLIELPVADADGYLLPKYAGPDEAHANPWIGEHAVKALRELAEELAVPA</sequence>
<dbReference type="AlphaFoldDB" id="A0A7G9L5A2"/>
<dbReference type="EMBL" id="CP060697">
    <property type="protein sequence ID" value="QNM83801.1"/>
    <property type="molecule type" value="Genomic_DNA"/>
</dbReference>
<gene>
    <name evidence="1" type="ORF">H8M03_05630</name>
</gene>
<keyword evidence="2" id="KW-1185">Reference proteome</keyword>
<dbReference type="Proteomes" id="UP000515861">
    <property type="component" value="Chromosome"/>
</dbReference>
<protein>
    <recommendedName>
        <fullName evidence="3">SGNH/GDSL hydrolase family protein</fullName>
    </recommendedName>
</protein>
<evidence type="ECO:0000313" key="1">
    <source>
        <dbReference type="EMBL" id="QNM83801.1"/>
    </source>
</evidence>
<evidence type="ECO:0008006" key="3">
    <source>
        <dbReference type="Google" id="ProtNLM"/>
    </source>
</evidence>